<dbReference type="EMBL" id="FWWV01000024">
    <property type="protein sequence ID" value="SMB86312.1"/>
    <property type="molecule type" value="Genomic_DNA"/>
</dbReference>
<dbReference type="STRING" id="1122938.SAMN05660772_00848"/>
<evidence type="ECO:0000313" key="2">
    <source>
        <dbReference type="Proteomes" id="UP000192408"/>
    </source>
</evidence>
<dbReference type="Pfam" id="PF11739">
    <property type="entry name" value="YdbH-like"/>
    <property type="match status" value="1"/>
</dbReference>
<organism evidence="1 2">
    <name type="scientific">Pasteurella testudinis DSM 23072</name>
    <dbReference type="NCBI Taxonomy" id="1122938"/>
    <lineage>
        <taxon>Bacteria</taxon>
        <taxon>Pseudomonadati</taxon>
        <taxon>Pseudomonadota</taxon>
        <taxon>Gammaproteobacteria</taxon>
        <taxon>Pasteurellales</taxon>
        <taxon>Pasteurellaceae</taxon>
        <taxon>Pasteurella</taxon>
    </lineage>
</organism>
<dbReference type="AlphaFoldDB" id="A0A1W1UYW3"/>
<accession>A0A1W1UYW3</accession>
<dbReference type="NCBIfam" id="NF007971">
    <property type="entry name" value="PRK10695.1"/>
    <property type="match status" value="1"/>
</dbReference>
<dbReference type="Proteomes" id="UP000192408">
    <property type="component" value="Unassembled WGS sequence"/>
</dbReference>
<reference evidence="2" key="1">
    <citation type="submission" date="2017-04" db="EMBL/GenBank/DDBJ databases">
        <authorList>
            <person name="Varghese N."/>
            <person name="Submissions S."/>
        </authorList>
    </citation>
    <scope>NUCLEOTIDE SEQUENCE [LARGE SCALE GENOMIC DNA]</scope>
    <source>
        <strain evidence="2">DSM 23072</strain>
    </source>
</reference>
<sequence length="919" mass="103643">MWKKCLAVCIAILLLLAATVVWLLFGNGIQTTANYFLAPDYHISLAEPIDIDTDGILLPQITVAGAQNSAHQACRLVDGEQIRLAWWQRKLTLEKVRLDYACLQQLMNQPNESIDSQPFTLTRLFALLPLGEVEIAGLDWQNAEAVTHPQLQQLLHATTHARAVRQGSQLRLQLQATEQQDADTTRKLANLDGILFENTLTAFLIYQPDEHQYNQVTLNAELADSFEQLPLNADLDYRWRSADMIIPQGGISLTWKDQQAQLQLYEVAGQEQHQLLDLPFDIKNGQLQVSKAQFNWAKDLPQPMNGFLDLDLQAEQPDRTFWNSFPLNINFRLSLLSSGDKGKGLIVIQGLNGKIDRQALQIPLQVNGEVKSFDSIFYTDLPMRIEGPLHDPILRFLSGSLLRMTGNTEYIDIAELRLPLAGVVVGQYGIKGRLQAILKGKTRQFERIDLRLDGRANEFIAGIHSIFNIRSAQEVPSRLSAAAATNRWNWNFWGYADIPSLRNVVSLRGRGFWHDNLINIQLLDGELGRFALPGVQVEPLLLSLSQTISWDYQQQRLSGALAVNTPRIQLDYGGQILKPDISVGIEGKDFSDLNLKSELTADRLGPIRLFATYQQGALRGNVYWPQQSSNVFQPLFPKRWNWLIQRGSIRGQTAFSITPEKGLIAGGHIAIENGSIALPNGAISGINFSLPYRYQNQRFQLGVKEPVEVKIASLDNGVHLKDVSLQVQGYYPYTRKSPLSLTKLNLKLLGGELNVDKFSLPQHNPAYLRLSNIELSEILELMQYNQLEMVGKVNADLPFWIENSPCIICDGVIEQGSDWRIHLSDELISKIEQGGGITERILTNLMETMDVYDSNINVNLLQDGTGLLNAKIKANNALQNPIFLNYNHKENAFDLWQSINFGSELQQNLEYRLYQRREQ</sequence>
<keyword evidence="2" id="KW-1185">Reference proteome</keyword>
<protein>
    <submittedName>
        <fullName evidence="1">Dicarboxylate transport</fullName>
    </submittedName>
</protein>
<proteinExistence type="predicted"/>
<gene>
    <name evidence="1" type="ORF">SAMN05660772_00848</name>
</gene>
<dbReference type="InterPro" id="IPR021730">
    <property type="entry name" value="YdbH"/>
</dbReference>
<name>A0A1W1UYW3_9PAST</name>
<evidence type="ECO:0000313" key="1">
    <source>
        <dbReference type="EMBL" id="SMB86312.1"/>
    </source>
</evidence>
<dbReference type="RefSeq" id="WP_084257275.1">
    <property type="nucleotide sequence ID" value="NZ_FWWV01000024.1"/>
</dbReference>